<dbReference type="RefSeq" id="WP_093183010.1">
    <property type="nucleotide sequence ID" value="NZ_FMYH01000003.1"/>
</dbReference>
<evidence type="ECO:0000256" key="1">
    <source>
        <dbReference type="ARBA" id="ARBA00007401"/>
    </source>
</evidence>
<keyword evidence="7" id="KW-1185">Reference proteome</keyword>
<dbReference type="InterPro" id="IPR006102">
    <property type="entry name" value="Ig-like_GH2"/>
</dbReference>
<evidence type="ECO:0000259" key="4">
    <source>
        <dbReference type="Pfam" id="PF00703"/>
    </source>
</evidence>
<dbReference type="InterPro" id="IPR054593">
    <property type="entry name" value="Beta-mannosidase-like_N2"/>
</dbReference>
<evidence type="ECO:0000313" key="7">
    <source>
        <dbReference type="Proteomes" id="UP000199039"/>
    </source>
</evidence>
<evidence type="ECO:0000259" key="5">
    <source>
        <dbReference type="Pfam" id="PF22666"/>
    </source>
</evidence>
<keyword evidence="2 6" id="KW-0378">Hydrolase</keyword>
<dbReference type="OrthoDB" id="9762066at2"/>
<feature type="domain" description="Beta-mannosidase-like galactose-binding" evidence="5">
    <location>
        <begin position="84"/>
        <end position="166"/>
    </location>
</feature>
<gene>
    <name evidence="6" type="ORF">SAMN05216410_2119</name>
</gene>
<accession>A0A1G6NFJ1</accession>
<dbReference type="GO" id="GO:0005975">
    <property type="term" value="P:carbohydrate metabolic process"/>
    <property type="evidence" value="ECO:0007669"/>
    <property type="project" value="InterPro"/>
</dbReference>
<dbReference type="Gene3D" id="3.20.20.80">
    <property type="entry name" value="Glycosidases"/>
    <property type="match status" value="1"/>
</dbReference>
<evidence type="ECO:0000256" key="2">
    <source>
        <dbReference type="ARBA" id="ARBA00022801"/>
    </source>
</evidence>
<name>A0A1G6NFJ1_9MICO</name>
<dbReference type="AlphaFoldDB" id="A0A1G6NFJ1"/>
<dbReference type="SUPFAM" id="SSF51445">
    <property type="entry name" value="(Trans)glycosidases"/>
    <property type="match status" value="1"/>
</dbReference>
<dbReference type="InterPro" id="IPR008979">
    <property type="entry name" value="Galactose-bd-like_sf"/>
</dbReference>
<dbReference type="SUPFAM" id="SSF49303">
    <property type="entry name" value="beta-Galactosidase/glucuronidase domain"/>
    <property type="match status" value="1"/>
</dbReference>
<dbReference type="InterPro" id="IPR051913">
    <property type="entry name" value="GH2_Domain-Containing"/>
</dbReference>
<dbReference type="InterPro" id="IPR017853">
    <property type="entry name" value="GH"/>
</dbReference>
<protein>
    <submittedName>
        <fullName evidence="6">Glycosyl hydrolases family 2</fullName>
    </submittedName>
</protein>
<dbReference type="Gene3D" id="2.60.120.260">
    <property type="entry name" value="Galactose-binding domain-like"/>
    <property type="match status" value="1"/>
</dbReference>
<reference evidence="6 7" key="1">
    <citation type="submission" date="2016-09" db="EMBL/GenBank/DDBJ databases">
        <authorList>
            <person name="Capua I."/>
            <person name="De Benedictis P."/>
            <person name="Joannis T."/>
            <person name="Lombin L.H."/>
            <person name="Cattoli G."/>
        </authorList>
    </citation>
    <scope>NUCLEOTIDE SEQUENCE [LARGE SCALE GENOMIC DNA]</scope>
    <source>
        <strain evidence="6 7">ISLP-3</strain>
    </source>
</reference>
<dbReference type="Gene3D" id="2.60.40.10">
    <property type="entry name" value="Immunoglobulins"/>
    <property type="match status" value="1"/>
</dbReference>
<dbReference type="STRING" id="1814289.SAMN05216410_2119"/>
<evidence type="ECO:0000256" key="3">
    <source>
        <dbReference type="ARBA" id="ARBA00023295"/>
    </source>
</evidence>
<proteinExistence type="inferred from homology"/>
<dbReference type="SUPFAM" id="SSF49785">
    <property type="entry name" value="Galactose-binding domain-like"/>
    <property type="match status" value="1"/>
</dbReference>
<dbReference type="Proteomes" id="UP000199039">
    <property type="component" value="Unassembled WGS sequence"/>
</dbReference>
<feature type="domain" description="Glycoside hydrolase family 2 immunoglobulin-like beta-sandwich" evidence="4">
    <location>
        <begin position="230"/>
        <end position="296"/>
    </location>
</feature>
<dbReference type="EMBL" id="FMYH01000003">
    <property type="protein sequence ID" value="SDC65905.1"/>
    <property type="molecule type" value="Genomic_DNA"/>
</dbReference>
<keyword evidence="3" id="KW-0326">Glycosidase</keyword>
<dbReference type="PANTHER" id="PTHR42732">
    <property type="entry name" value="BETA-GALACTOSIDASE"/>
    <property type="match status" value="1"/>
</dbReference>
<organism evidence="6 7">
    <name type="scientific">Sanguibacter gelidistatuariae</name>
    <dbReference type="NCBI Taxonomy" id="1814289"/>
    <lineage>
        <taxon>Bacteria</taxon>
        <taxon>Bacillati</taxon>
        <taxon>Actinomycetota</taxon>
        <taxon>Actinomycetes</taxon>
        <taxon>Micrococcales</taxon>
        <taxon>Sanguibacteraceae</taxon>
        <taxon>Sanguibacter</taxon>
    </lineage>
</organism>
<dbReference type="InterPro" id="IPR036156">
    <property type="entry name" value="Beta-gal/glucu_dom_sf"/>
</dbReference>
<dbReference type="GO" id="GO:0004553">
    <property type="term" value="F:hydrolase activity, hydrolyzing O-glycosyl compounds"/>
    <property type="evidence" value="ECO:0007669"/>
    <property type="project" value="InterPro"/>
</dbReference>
<sequence>MSRAPRPALTRLLTPWGEQLDSENPLPEYPRPQLVRESFQSLNGRWRYAITATDATPGGYDGDIIVPFSPEATLSGVERQLQPTQWLHYARAFELAAELVPGAGTRLLLRFGAVDQSCTVWLNDVELGSHVGGYLPFTFDASAAARPGVNELRVRVSDPSDDGQLSRGKQKLDRGGIWYTAQSGIWQTVWLESVPIVCVDAVEILPLAGLDAIEITVRTRGDVGPDSVPATVQATVQALITVRDGDAVVAHATAMIGAPTRIDMPGARLWSPEDPFLYDVEVTLGTDTVVSYFGMRTFGIGPDSSGLPRLLLNGEPYFHAGVLDQGYWPDGLFTPPSDAAMVHDIATAKRLGFTMLRKHIKIEPMRWYYHCDRLGMLVWQDMVNGGGRYKPVVITAPVLAPLRLRDSRLRAFARSDAAGRAHWTHEMCDTVELLRSVVSIAAWVPFNEGWGQFDALEATRLLRGLDPSRSIDHASGWHDQGGGDMTSLHVYFRPFRMPRRRRGTAERVVVVSEYGGYSQRLPGHSVSEREFGYKRFGDAGALTAAFVRLHEREMIPAVERGLSATVYTQLTDVEDETNGVLSYDRRVLKLAEEDVQSVNARLRLPVVTDHAWASPSTGARQAPLP</sequence>
<dbReference type="InterPro" id="IPR013783">
    <property type="entry name" value="Ig-like_fold"/>
</dbReference>
<evidence type="ECO:0000313" key="6">
    <source>
        <dbReference type="EMBL" id="SDC65905.1"/>
    </source>
</evidence>
<dbReference type="Pfam" id="PF00703">
    <property type="entry name" value="Glyco_hydro_2"/>
    <property type="match status" value="1"/>
</dbReference>
<dbReference type="Pfam" id="PF22666">
    <property type="entry name" value="Glyco_hydro_2_N2"/>
    <property type="match status" value="1"/>
</dbReference>
<comment type="similarity">
    <text evidence="1">Belongs to the glycosyl hydrolase 2 family.</text>
</comment>
<dbReference type="PANTHER" id="PTHR42732:SF2">
    <property type="entry name" value="BETA-MANNOSIDASE"/>
    <property type="match status" value="1"/>
</dbReference>